<dbReference type="PROSITE" id="PS00217">
    <property type="entry name" value="SUGAR_TRANSPORT_2"/>
    <property type="match status" value="1"/>
</dbReference>
<feature type="transmembrane region" description="Helical" evidence="6">
    <location>
        <begin position="390"/>
        <end position="410"/>
    </location>
</feature>
<comment type="subcellular location">
    <subcellularLocation>
        <location evidence="1">Membrane</location>
        <topology evidence="1">Multi-pass membrane protein</topology>
    </subcellularLocation>
</comment>
<organism evidence="8 9">
    <name type="scientific">Sitophilus oryzae</name>
    <name type="common">Rice weevil</name>
    <name type="synonym">Curculio oryzae</name>
    <dbReference type="NCBI Taxonomy" id="7048"/>
    <lineage>
        <taxon>Eukaryota</taxon>
        <taxon>Metazoa</taxon>
        <taxon>Ecdysozoa</taxon>
        <taxon>Arthropoda</taxon>
        <taxon>Hexapoda</taxon>
        <taxon>Insecta</taxon>
        <taxon>Pterygota</taxon>
        <taxon>Neoptera</taxon>
        <taxon>Endopterygota</taxon>
        <taxon>Coleoptera</taxon>
        <taxon>Polyphaga</taxon>
        <taxon>Cucujiformia</taxon>
        <taxon>Curculionidae</taxon>
        <taxon>Dryophthorinae</taxon>
        <taxon>Sitophilus</taxon>
    </lineage>
</organism>
<evidence type="ECO:0000256" key="1">
    <source>
        <dbReference type="ARBA" id="ARBA00004141"/>
    </source>
</evidence>
<dbReference type="KEGG" id="soy:115882809"/>
<keyword evidence="5 6" id="KW-0472">Membrane</keyword>
<keyword evidence="8" id="KW-1185">Reference proteome</keyword>
<dbReference type="PANTHER" id="PTHR23511:SF38">
    <property type="entry name" value="SYNAPTIC VESICLE 2-RELATED PROTEIN-LIKE PROTEIN"/>
    <property type="match status" value="1"/>
</dbReference>
<feature type="transmembrane region" description="Helical" evidence="6">
    <location>
        <begin position="478"/>
        <end position="498"/>
    </location>
</feature>
<evidence type="ECO:0000259" key="7">
    <source>
        <dbReference type="PROSITE" id="PS50850"/>
    </source>
</evidence>
<evidence type="ECO:0000256" key="3">
    <source>
        <dbReference type="ARBA" id="ARBA00022692"/>
    </source>
</evidence>
<feature type="transmembrane region" description="Helical" evidence="6">
    <location>
        <begin position="445"/>
        <end position="472"/>
    </location>
</feature>
<dbReference type="OrthoDB" id="3936150at2759"/>
<feature type="transmembrane region" description="Helical" evidence="6">
    <location>
        <begin position="125"/>
        <end position="143"/>
    </location>
</feature>
<dbReference type="AlphaFoldDB" id="A0A6J2Y1M5"/>
<evidence type="ECO:0000256" key="4">
    <source>
        <dbReference type="ARBA" id="ARBA00022989"/>
    </source>
</evidence>
<feature type="transmembrane region" description="Helical" evidence="6">
    <location>
        <begin position="361"/>
        <end position="383"/>
    </location>
</feature>
<dbReference type="PROSITE" id="PS50850">
    <property type="entry name" value="MFS"/>
    <property type="match status" value="1"/>
</dbReference>
<dbReference type="Gene3D" id="1.20.1250.20">
    <property type="entry name" value="MFS general substrate transporter like domains"/>
    <property type="match status" value="1"/>
</dbReference>
<feature type="transmembrane region" description="Helical" evidence="6">
    <location>
        <begin position="155"/>
        <end position="177"/>
    </location>
</feature>
<feature type="transmembrane region" description="Helical" evidence="6">
    <location>
        <begin position="67"/>
        <end position="87"/>
    </location>
</feature>
<accession>A0A6J2Y1M5</accession>
<keyword evidence="3 6" id="KW-0812">Transmembrane</keyword>
<dbReference type="GO" id="GO:0022857">
    <property type="term" value="F:transmembrane transporter activity"/>
    <property type="evidence" value="ECO:0007669"/>
    <property type="project" value="InterPro"/>
</dbReference>
<keyword evidence="4 6" id="KW-1133">Transmembrane helix</keyword>
<keyword evidence="2" id="KW-0813">Transport</keyword>
<gene>
    <name evidence="9" type="primary">LOC115882809</name>
</gene>
<evidence type="ECO:0000313" key="8">
    <source>
        <dbReference type="Proteomes" id="UP000504635"/>
    </source>
</evidence>
<dbReference type="InterPro" id="IPR020846">
    <property type="entry name" value="MFS_dom"/>
</dbReference>
<dbReference type="InterPro" id="IPR011701">
    <property type="entry name" value="MFS"/>
</dbReference>
<feature type="transmembrane region" description="Helical" evidence="6">
    <location>
        <begin position="416"/>
        <end position="438"/>
    </location>
</feature>
<proteinExistence type="predicted"/>
<reference evidence="9" key="1">
    <citation type="submission" date="2025-08" db="UniProtKB">
        <authorList>
            <consortium name="RefSeq"/>
        </authorList>
    </citation>
    <scope>IDENTIFICATION</scope>
    <source>
        <tissue evidence="9">Gonads</tissue>
    </source>
</reference>
<evidence type="ECO:0000256" key="5">
    <source>
        <dbReference type="ARBA" id="ARBA00023136"/>
    </source>
</evidence>
<feature type="transmembrane region" description="Helical" evidence="6">
    <location>
        <begin position="96"/>
        <end position="119"/>
    </location>
</feature>
<dbReference type="GO" id="GO:0016020">
    <property type="term" value="C:membrane"/>
    <property type="evidence" value="ECO:0007669"/>
    <property type="project" value="UniProtKB-SubCell"/>
</dbReference>
<dbReference type="InterPro" id="IPR036259">
    <property type="entry name" value="MFS_trans_sf"/>
</dbReference>
<dbReference type="GeneID" id="115882809"/>
<dbReference type="InParanoid" id="A0A6J2Y1M5"/>
<evidence type="ECO:0000313" key="9">
    <source>
        <dbReference type="RefSeq" id="XP_030756915.1"/>
    </source>
</evidence>
<name>A0A6J2Y1M5_SITOR</name>
<protein>
    <submittedName>
        <fullName evidence="9">Synaptic vesicle glycoprotein 2C-like isoform X1</fullName>
    </submittedName>
</protein>
<feature type="transmembrane region" description="Helical" evidence="6">
    <location>
        <begin position="197"/>
        <end position="214"/>
    </location>
</feature>
<feature type="transmembrane region" description="Helical" evidence="6">
    <location>
        <begin position="26"/>
        <end position="47"/>
    </location>
</feature>
<dbReference type="Pfam" id="PF07690">
    <property type="entry name" value="MFS_1"/>
    <property type="match status" value="1"/>
</dbReference>
<dbReference type="Proteomes" id="UP000504635">
    <property type="component" value="Unplaced"/>
</dbReference>
<dbReference type="SUPFAM" id="SSF103473">
    <property type="entry name" value="MFS general substrate transporter"/>
    <property type="match status" value="1"/>
</dbReference>
<feature type="domain" description="Major facilitator superfamily (MFS) profile" evidence="7">
    <location>
        <begin position="30"/>
        <end position="502"/>
    </location>
</feature>
<dbReference type="RefSeq" id="XP_030756915.1">
    <property type="nucleotide sequence ID" value="XM_030901055.1"/>
</dbReference>
<feature type="transmembrane region" description="Helical" evidence="6">
    <location>
        <begin position="293"/>
        <end position="318"/>
    </location>
</feature>
<evidence type="ECO:0000256" key="6">
    <source>
        <dbReference type="SAM" id="Phobius"/>
    </source>
</evidence>
<dbReference type="InterPro" id="IPR005829">
    <property type="entry name" value="Sugar_transporter_CS"/>
</dbReference>
<dbReference type="PANTHER" id="PTHR23511">
    <property type="entry name" value="SYNAPTIC VESICLE GLYCOPROTEIN 2"/>
    <property type="match status" value="1"/>
</dbReference>
<sequence length="530" mass="58961">MCQKFVTTSDSVDLDRAIELTGYGRFHYEILAVSALSIVSMGFQNGLSSYVFPAAQCDLNLTSYELGILNMAFMIGGIASCFLWGALADNFGRKNILILAHFIDATVTLVCSVLPGSFVLLVCRFLNGFIVGAPGSIIFTYVAEFQPPKYKTPMVCCCGVFFTLSWLLLPLMAYFILPIQGINFNIANTFIMVPWRFFLIILTLPEFLVTIWLLKTPETPKFHFAKGNHRECLEVLKTMYSRNTGNHPENYPVRKLATDMKMEIQNDVVCEGKSQRILRNMVKQIKSLFVSPLLKVTFLTCFIMFGNMFGMFGLGLWLPEIFVRFDQFEKLYPNATPSIKELSQLTNEKNISCESTFDSTVTFNTVVIGSTSLFINIICSLLATKLHFKIIPLTAMLVGGVSSGIFYFLTSSMQNLVVASIFQAGMIIANMTIGSIAVELYPTSVVGIGLSLIMFSGRLGAMTSSYLFGYFMDTRCEIPIFVVAFVVLLGGVVGFFVPRQSEYAKRRKISTASSGIEVAVLSHNGEIKFR</sequence>
<evidence type="ECO:0000256" key="2">
    <source>
        <dbReference type="ARBA" id="ARBA00022448"/>
    </source>
</evidence>